<comment type="caution">
    <text evidence="1">The sequence shown here is derived from an EMBL/GenBank/DDBJ whole genome shotgun (WGS) entry which is preliminary data.</text>
</comment>
<keyword evidence="2" id="KW-1185">Reference proteome</keyword>
<name>A0ABN9HC51_9NEOB</name>
<accession>A0ABN9HC51</accession>
<evidence type="ECO:0000313" key="1">
    <source>
        <dbReference type="EMBL" id="CAI9618066.1"/>
    </source>
</evidence>
<sequence>MWCDQRVNCVLHCKHTALDGCAMQSHAKQCAGADGRDLYCLQTDLS</sequence>
<dbReference type="EMBL" id="CATNWA010020381">
    <property type="protein sequence ID" value="CAI9618066.1"/>
    <property type="molecule type" value="Genomic_DNA"/>
</dbReference>
<reference evidence="1" key="1">
    <citation type="submission" date="2023-05" db="EMBL/GenBank/DDBJ databases">
        <authorList>
            <person name="Stuckert A."/>
        </authorList>
    </citation>
    <scope>NUCLEOTIDE SEQUENCE</scope>
</reference>
<proteinExistence type="predicted"/>
<gene>
    <name evidence="1" type="ORF">SPARVUS_LOCUS15635497</name>
</gene>
<organism evidence="1 2">
    <name type="scientific">Staurois parvus</name>
    <dbReference type="NCBI Taxonomy" id="386267"/>
    <lineage>
        <taxon>Eukaryota</taxon>
        <taxon>Metazoa</taxon>
        <taxon>Chordata</taxon>
        <taxon>Craniata</taxon>
        <taxon>Vertebrata</taxon>
        <taxon>Euteleostomi</taxon>
        <taxon>Amphibia</taxon>
        <taxon>Batrachia</taxon>
        <taxon>Anura</taxon>
        <taxon>Neobatrachia</taxon>
        <taxon>Ranoidea</taxon>
        <taxon>Ranidae</taxon>
        <taxon>Staurois</taxon>
    </lineage>
</organism>
<feature type="non-terminal residue" evidence="1">
    <location>
        <position position="46"/>
    </location>
</feature>
<evidence type="ECO:0000313" key="2">
    <source>
        <dbReference type="Proteomes" id="UP001162483"/>
    </source>
</evidence>
<dbReference type="Proteomes" id="UP001162483">
    <property type="component" value="Unassembled WGS sequence"/>
</dbReference>
<protein>
    <submittedName>
        <fullName evidence="1">Uncharacterized protein</fullName>
    </submittedName>
</protein>